<dbReference type="InterPro" id="IPR016197">
    <property type="entry name" value="Chromo-like_dom_sf"/>
</dbReference>
<proteinExistence type="predicted"/>
<feature type="compositionally biased region" description="Basic and acidic residues" evidence="17">
    <location>
        <begin position="50"/>
        <end position="60"/>
    </location>
</feature>
<feature type="region of interest" description="Disordered" evidence="17">
    <location>
        <begin position="1"/>
        <end position="60"/>
    </location>
</feature>
<keyword evidence="16" id="KW-0863">Zinc-finger</keyword>
<dbReference type="CDD" id="cd09274">
    <property type="entry name" value="RNase_HI_RT_Ty3"/>
    <property type="match status" value="1"/>
</dbReference>
<protein>
    <recommendedName>
        <fullName evidence="1">RNA-directed DNA polymerase</fullName>
        <ecNumber evidence="1">2.7.7.49</ecNumber>
    </recommendedName>
</protein>
<feature type="region of interest" description="Disordered" evidence="17">
    <location>
        <begin position="290"/>
        <end position="360"/>
    </location>
</feature>
<evidence type="ECO:0000256" key="3">
    <source>
        <dbReference type="ARBA" id="ARBA00022679"/>
    </source>
</evidence>
<dbReference type="Gene3D" id="3.10.10.10">
    <property type="entry name" value="HIV Type 1 Reverse Transcriptase, subunit A, domain 1"/>
    <property type="match status" value="1"/>
</dbReference>
<keyword evidence="5" id="KW-0540">Nuclease</keyword>
<feature type="compositionally biased region" description="Polar residues" evidence="17">
    <location>
        <begin position="409"/>
        <end position="429"/>
    </location>
</feature>
<evidence type="ECO:0000256" key="8">
    <source>
        <dbReference type="ARBA" id="ARBA00022759"/>
    </source>
</evidence>
<evidence type="ECO:0000256" key="14">
    <source>
        <dbReference type="ARBA" id="ARBA00023125"/>
    </source>
</evidence>
<dbReference type="InterPro" id="IPR036397">
    <property type="entry name" value="RNaseH_sf"/>
</dbReference>
<dbReference type="InterPro" id="IPR012337">
    <property type="entry name" value="RNaseH-like_sf"/>
</dbReference>
<feature type="domain" description="CCHC-type" evidence="18">
    <location>
        <begin position="383"/>
        <end position="398"/>
    </location>
</feature>
<dbReference type="SUPFAM" id="SSF56672">
    <property type="entry name" value="DNA/RNA polymerases"/>
    <property type="match status" value="1"/>
</dbReference>
<dbReference type="FunFam" id="3.30.70.270:FF:000020">
    <property type="entry name" value="Transposon Tf2-6 polyprotein-like Protein"/>
    <property type="match status" value="1"/>
</dbReference>
<evidence type="ECO:0000259" key="20">
    <source>
        <dbReference type="PROSITE" id="PS50994"/>
    </source>
</evidence>
<feature type="domain" description="Reverse transcriptase" evidence="19">
    <location>
        <begin position="669"/>
        <end position="848"/>
    </location>
</feature>
<dbReference type="InterPro" id="IPR000477">
    <property type="entry name" value="RT_dom"/>
</dbReference>
<feature type="compositionally biased region" description="Basic and acidic residues" evidence="17">
    <location>
        <begin position="1"/>
        <end position="16"/>
    </location>
</feature>
<gene>
    <name evidence="21" type="ORF">HRI_005274600</name>
</gene>
<evidence type="ECO:0000256" key="15">
    <source>
        <dbReference type="ARBA" id="ARBA00023172"/>
    </source>
</evidence>
<evidence type="ECO:0000256" key="11">
    <source>
        <dbReference type="ARBA" id="ARBA00022908"/>
    </source>
</evidence>
<dbReference type="FunFam" id="3.10.10.10:FF:000007">
    <property type="entry name" value="Retrovirus-related Pol polyprotein from transposon 17.6-like Protein"/>
    <property type="match status" value="1"/>
</dbReference>
<dbReference type="GO" id="GO:0003964">
    <property type="term" value="F:RNA-directed DNA polymerase activity"/>
    <property type="evidence" value="ECO:0007669"/>
    <property type="project" value="UniProtKB-KW"/>
</dbReference>
<dbReference type="InterPro" id="IPR001878">
    <property type="entry name" value="Znf_CCHC"/>
</dbReference>
<dbReference type="SMART" id="SM00343">
    <property type="entry name" value="ZnF_C2HC"/>
    <property type="match status" value="1"/>
</dbReference>
<dbReference type="OrthoDB" id="5858386at2759"/>
<feature type="compositionally biased region" description="Basic and acidic residues" evidence="17">
    <location>
        <begin position="33"/>
        <end position="42"/>
    </location>
</feature>
<evidence type="ECO:0000259" key="18">
    <source>
        <dbReference type="PROSITE" id="PS50158"/>
    </source>
</evidence>
<feature type="region of interest" description="Disordered" evidence="17">
    <location>
        <begin position="402"/>
        <end position="447"/>
    </location>
</feature>
<dbReference type="PROSITE" id="PS50158">
    <property type="entry name" value="ZF_CCHC"/>
    <property type="match status" value="1"/>
</dbReference>
<comment type="caution">
    <text evidence="21">The sequence shown here is derived from an EMBL/GenBank/DDBJ whole genome shotgun (WGS) entry which is preliminary data.</text>
</comment>
<keyword evidence="13" id="KW-0239">DNA-directed DNA polymerase</keyword>
<feature type="compositionally biased region" description="Polar residues" evidence="17">
    <location>
        <begin position="323"/>
        <end position="359"/>
    </location>
</feature>
<dbReference type="GO" id="GO:0008270">
    <property type="term" value="F:zinc ion binding"/>
    <property type="evidence" value="ECO:0007669"/>
    <property type="project" value="UniProtKB-KW"/>
</dbReference>
<dbReference type="GO" id="GO:0006310">
    <property type="term" value="P:DNA recombination"/>
    <property type="evidence" value="ECO:0007669"/>
    <property type="project" value="UniProtKB-KW"/>
</dbReference>
<evidence type="ECO:0000259" key="19">
    <source>
        <dbReference type="PROSITE" id="PS50878"/>
    </source>
</evidence>
<dbReference type="InterPro" id="IPR050951">
    <property type="entry name" value="Retrovirus_Pol_polyprotein"/>
</dbReference>
<evidence type="ECO:0000256" key="16">
    <source>
        <dbReference type="PROSITE-ProRule" id="PRU00047"/>
    </source>
</evidence>
<keyword evidence="9" id="KW-0378">Hydrolase</keyword>
<dbReference type="GO" id="GO:0003677">
    <property type="term" value="F:DNA binding"/>
    <property type="evidence" value="ECO:0007669"/>
    <property type="project" value="UniProtKB-KW"/>
</dbReference>
<dbReference type="GO" id="GO:0015074">
    <property type="term" value="P:DNA integration"/>
    <property type="evidence" value="ECO:0007669"/>
    <property type="project" value="UniProtKB-KW"/>
</dbReference>
<keyword evidence="3" id="KW-0808">Transferase</keyword>
<dbReference type="Gene3D" id="1.10.340.70">
    <property type="match status" value="1"/>
</dbReference>
<keyword evidence="8" id="KW-0255">Endonuclease</keyword>
<evidence type="ECO:0000256" key="1">
    <source>
        <dbReference type="ARBA" id="ARBA00012493"/>
    </source>
</evidence>
<dbReference type="PANTHER" id="PTHR37984:SF5">
    <property type="entry name" value="PROTEIN NYNRIN-LIKE"/>
    <property type="match status" value="1"/>
</dbReference>
<dbReference type="GO" id="GO:0006508">
    <property type="term" value="P:proteolysis"/>
    <property type="evidence" value="ECO:0007669"/>
    <property type="project" value="UniProtKB-KW"/>
</dbReference>
<dbReference type="Pfam" id="PF00078">
    <property type="entry name" value="RVT_1"/>
    <property type="match status" value="1"/>
</dbReference>
<feature type="domain" description="Integrase catalytic" evidence="20">
    <location>
        <begin position="1202"/>
        <end position="1365"/>
    </location>
</feature>
<name>A0A9W7JLH9_HIBTR</name>
<evidence type="ECO:0000256" key="2">
    <source>
        <dbReference type="ARBA" id="ARBA00022670"/>
    </source>
</evidence>
<dbReference type="Gene3D" id="3.30.70.270">
    <property type="match status" value="2"/>
</dbReference>
<keyword evidence="22" id="KW-1185">Reference proteome</keyword>
<keyword evidence="10" id="KW-0460">Magnesium</keyword>
<evidence type="ECO:0000256" key="9">
    <source>
        <dbReference type="ARBA" id="ARBA00022801"/>
    </source>
</evidence>
<keyword evidence="15" id="KW-0233">DNA recombination</keyword>
<dbReference type="Gene3D" id="2.40.70.10">
    <property type="entry name" value="Acid Proteases"/>
    <property type="match status" value="1"/>
</dbReference>
<accession>A0A9W7JLH9</accession>
<sequence length="1578" mass="181749">MTDPKDPKNRSSHESSSEGESVSLGDNSPARTETLRKERNKEPAQTSEQIAKKPDQVTERIPTEHVQNTEQLPPENPMVQSAQRECLLSMKEMFNQLLTNLKQEQPAVSIPTAPSRAPIDKLSQHRAYTFTGANEERPEDAEYWLENTTKVVTRQLQCSDDHKLECAVALLADEAMNWWETTTLTVANELVTWEFFLEEFKKKYISEQYLAERRKRFLHLKQANRPIEQYVADFCKYCKYGAEYIKTEADKCRMFIEGMNDELSPIFTALGINDFQNLVNRAIATEARMKAAEKRKGGNKPDKKQKRDDKSQWQFKKPKFQKEGSSNFTSAPRSNYTSKPATMIRSSVPTMSVNSSGNSEKIPPCKFCQKPHRGQCRLQANLCYACGGDDHYIKDCPQKHESMPARNTAVPSPTSSNRIRNAKSAQPSYQKKGKGTYSNATTHQESRAPARVYHIRGRDDEESPEVIAGIVELNSHPVYALIDSGATHSFTCLSVVKRLKLEPENVKTSLIVSNPLGGTSNINLICRNCSLHISNMPFLIDLYILPSCEFDLILGLDWLSKHEAWVDCQNKRLYLQGLGKESILLIDKKPTSIFASMVLRDQIEFGMSEIPVVSEFIDVFPEELPGLPPTREVEFGIEVQPGSNPVSITPYRMAPLELKELQKQLQELQDKGFIRPSTSPWGAPVLFVKKKDGTMRLCIDYRQLNKITIKNRYPLPRIEDLFDQLRDASVFSKIDLRSGYYQMRVKEEDVSKTAFRTRYGHYEFLVMPFGLTNAPAAFMDLMNRVFKPYLDKFVVVFIDDILIYSRNKEEHADHLRIVLQTLRERQLFAKFSKCEFWLSEVSFLGHVISAEGIKVDPKKIQSIMDWRPPRNVSEIRSFLGLAGYYRRFVKGFSSIALPLTKLLRKDQPFEWSEKQQRSFDQLKAALTHAPVLIQPEPGKDYTVYSDASHAGLGCVLMQGDNVIAYASRQLKSHELNYPTHDLELAAIVFALKIWRHYLYGEKCYMFTDHKSLKYLLTQKDLNLRQRRWMELLKDYDLVIDYHPGKANVVADALSRKPTLAPTAINAHLRVYQKQGFLSELQIQSSLISRIENLQKADPELQDIISKLDTKPGEGFRIHTNGLLYFKDRICVPNDESLKRDLLEEAHQSSFSVHPGSVKMYKDLKSLYWWSGMKAAINDFVSKCLNCQKVKAEHRVPTGLLQPLVLPQWKWERITMDFVTGLPCSPRKYDAIWVIVDRFTKSAHFIPIRINYSLETLANLYIQEIIRLHGIPISIVSDRDPRFTSRFWRTLQRAMGTKLNLSTAFHPQSDGQSERVIQILEDMLRACIIDFGKNWEKSLPLVEFAYNNSYQSSIQMAPFEALYGRKCRTPLCWSELGENKVLGPQLLRETEEKVQIIHSRLKQAFDRQKAYADLKRRDIQHNVGDKVFLKVSPWKKVFRFGKRGKLSPRFIGPFEITERIGPVAYRLALPSEFDKIHNVFHVSMLRKYRSDPSHILEPEEVELNPDLSYEEEPVQILDREIKRLRNKNVALVKVLWRNHKIEEATWEPEETMRNQYPYLFDSGKIRGRIFLKGGGIVTP</sequence>
<keyword evidence="12" id="KW-0695">RNA-directed DNA polymerase</keyword>
<dbReference type="InterPro" id="IPR043502">
    <property type="entry name" value="DNA/RNA_pol_sf"/>
</dbReference>
<dbReference type="SUPFAM" id="SSF50630">
    <property type="entry name" value="Acid proteases"/>
    <property type="match status" value="1"/>
</dbReference>
<dbReference type="PANTHER" id="PTHR37984">
    <property type="entry name" value="PROTEIN CBG26694"/>
    <property type="match status" value="1"/>
</dbReference>
<dbReference type="Pfam" id="PF24626">
    <property type="entry name" value="SH3_Tf2-1"/>
    <property type="match status" value="1"/>
</dbReference>
<dbReference type="InterPro" id="IPR021109">
    <property type="entry name" value="Peptidase_aspartic_dom_sf"/>
</dbReference>
<feature type="compositionally biased region" description="Basic and acidic residues" evidence="17">
    <location>
        <begin position="290"/>
        <end position="311"/>
    </location>
</feature>
<dbReference type="SUPFAM" id="SSF53098">
    <property type="entry name" value="Ribonuclease H-like"/>
    <property type="match status" value="1"/>
</dbReference>
<evidence type="ECO:0000256" key="4">
    <source>
        <dbReference type="ARBA" id="ARBA00022695"/>
    </source>
</evidence>
<dbReference type="CDD" id="cd01647">
    <property type="entry name" value="RT_LTR"/>
    <property type="match status" value="1"/>
</dbReference>
<dbReference type="Pfam" id="PF08284">
    <property type="entry name" value="RVP_2"/>
    <property type="match status" value="1"/>
</dbReference>
<dbReference type="InterPro" id="IPR043128">
    <property type="entry name" value="Rev_trsase/Diguanyl_cyclase"/>
</dbReference>
<keyword evidence="4" id="KW-0548">Nucleotidyltransferase</keyword>
<dbReference type="GO" id="GO:0004519">
    <property type="term" value="F:endonuclease activity"/>
    <property type="evidence" value="ECO:0007669"/>
    <property type="project" value="UniProtKB-KW"/>
</dbReference>
<dbReference type="SUPFAM" id="SSF54160">
    <property type="entry name" value="Chromo domain-like"/>
    <property type="match status" value="1"/>
</dbReference>
<evidence type="ECO:0000256" key="17">
    <source>
        <dbReference type="SAM" id="MobiDB-lite"/>
    </source>
</evidence>
<dbReference type="InterPro" id="IPR056924">
    <property type="entry name" value="SH3_Tf2-1"/>
</dbReference>
<reference evidence="21" key="1">
    <citation type="submission" date="2023-05" db="EMBL/GenBank/DDBJ databases">
        <title>Genome and transcriptome analyses reveal genes involved in the formation of fine ridges on petal epidermal cells in Hibiscus trionum.</title>
        <authorList>
            <person name="Koshimizu S."/>
            <person name="Masuda S."/>
            <person name="Ishii T."/>
            <person name="Shirasu K."/>
            <person name="Hoshino A."/>
            <person name="Arita M."/>
        </authorList>
    </citation>
    <scope>NUCLEOTIDE SEQUENCE</scope>
    <source>
        <strain evidence="21">Hamamatsu line</strain>
    </source>
</reference>
<evidence type="ECO:0000256" key="13">
    <source>
        <dbReference type="ARBA" id="ARBA00022932"/>
    </source>
</evidence>
<dbReference type="Pfam" id="PF03732">
    <property type="entry name" value="Retrotrans_gag"/>
    <property type="match status" value="1"/>
</dbReference>
<keyword evidence="11" id="KW-0229">DNA integration</keyword>
<dbReference type="PROSITE" id="PS50994">
    <property type="entry name" value="INTEGRASE"/>
    <property type="match status" value="1"/>
</dbReference>
<dbReference type="EC" id="2.7.7.49" evidence="1"/>
<evidence type="ECO:0000256" key="7">
    <source>
        <dbReference type="ARBA" id="ARBA00022750"/>
    </source>
</evidence>
<dbReference type="Pfam" id="PF17921">
    <property type="entry name" value="Integrase_H2C2"/>
    <property type="match status" value="1"/>
</dbReference>
<organism evidence="21 22">
    <name type="scientific">Hibiscus trionum</name>
    <name type="common">Flower of an hour</name>
    <dbReference type="NCBI Taxonomy" id="183268"/>
    <lineage>
        <taxon>Eukaryota</taxon>
        <taxon>Viridiplantae</taxon>
        <taxon>Streptophyta</taxon>
        <taxon>Embryophyta</taxon>
        <taxon>Tracheophyta</taxon>
        <taxon>Spermatophyta</taxon>
        <taxon>Magnoliopsida</taxon>
        <taxon>eudicotyledons</taxon>
        <taxon>Gunneridae</taxon>
        <taxon>Pentapetalae</taxon>
        <taxon>rosids</taxon>
        <taxon>malvids</taxon>
        <taxon>Malvales</taxon>
        <taxon>Malvaceae</taxon>
        <taxon>Malvoideae</taxon>
        <taxon>Hibiscus</taxon>
    </lineage>
</organism>
<evidence type="ECO:0000313" key="21">
    <source>
        <dbReference type="EMBL" id="GMJ16054.1"/>
    </source>
</evidence>
<dbReference type="InterPro" id="IPR001584">
    <property type="entry name" value="Integrase_cat-core"/>
</dbReference>
<dbReference type="InterPro" id="IPR041588">
    <property type="entry name" value="Integrase_H2C2"/>
</dbReference>
<evidence type="ECO:0000313" key="22">
    <source>
        <dbReference type="Proteomes" id="UP001165190"/>
    </source>
</evidence>
<keyword evidence="7" id="KW-0064">Aspartyl protease</keyword>
<keyword evidence="2" id="KW-0645">Protease</keyword>
<dbReference type="GO" id="GO:0004190">
    <property type="term" value="F:aspartic-type endopeptidase activity"/>
    <property type="evidence" value="ECO:0007669"/>
    <property type="project" value="UniProtKB-KW"/>
</dbReference>
<dbReference type="PROSITE" id="PS50878">
    <property type="entry name" value="RT_POL"/>
    <property type="match status" value="1"/>
</dbReference>
<evidence type="ECO:0000256" key="6">
    <source>
        <dbReference type="ARBA" id="ARBA00022723"/>
    </source>
</evidence>
<dbReference type="Pfam" id="PF17917">
    <property type="entry name" value="RT_RNaseH"/>
    <property type="match status" value="1"/>
</dbReference>
<dbReference type="Proteomes" id="UP001165190">
    <property type="component" value="Unassembled WGS sequence"/>
</dbReference>
<dbReference type="Gene3D" id="3.30.420.10">
    <property type="entry name" value="Ribonuclease H-like superfamily/Ribonuclease H"/>
    <property type="match status" value="1"/>
</dbReference>
<evidence type="ECO:0000256" key="10">
    <source>
        <dbReference type="ARBA" id="ARBA00022842"/>
    </source>
</evidence>
<dbReference type="CDD" id="cd00303">
    <property type="entry name" value="retropepsin_like"/>
    <property type="match status" value="1"/>
</dbReference>
<dbReference type="GO" id="GO:0003887">
    <property type="term" value="F:DNA-directed DNA polymerase activity"/>
    <property type="evidence" value="ECO:0007669"/>
    <property type="project" value="UniProtKB-KW"/>
</dbReference>
<dbReference type="InterPro" id="IPR005162">
    <property type="entry name" value="Retrotrans_gag_dom"/>
</dbReference>
<keyword evidence="16" id="KW-0862">Zinc</keyword>
<keyword evidence="6" id="KW-0479">Metal-binding</keyword>
<keyword evidence="14" id="KW-0238">DNA-binding</keyword>
<evidence type="ECO:0000256" key="5">
    <source>
        <dbReference type="ARBA" id="ARBA00022722"/>
    </source>
</evidence>
<evidence type="ECO:0000256" key="12">
    <source>
        <dbReference type="ARBA" id="ARBA00022918"/>
    </source>
</evidence>
<dbReference type="EMBL" id="BSYR01000097">
    <property type="protein sequence ID" value="GMJ16054.1"/>
    <property type="molecule type" value="Genomic_DNA"/>
</dbReference>
<dbReference type="InterPro" id="IPR041373">
    <property type="entry name" value="RT_RNaseH"/>
</dbReference>